<dbReference type="Proteomes" id="UP000644115">
    <property type="component" value="Unassembled WGS sequence"/>
</dbReference>
<dbReference type="Pfam" id="PF22208">
    <property type="entry name" value="Cas_Csm6_CARF"/>
    <property type="match status" value="1"/>
</dbReference>
<dbReference type="EMBL" id="JACRWC010000023">
    <property type="protein sequence ID" value="MBC5998624.1"/>
    <property type="molecule type" value="Genomic_DNA"/>
</dbReference>
<accession>A0A923NAS5</accession>
<evidence type="ECO:0008006" key="5">
    <source>
        <dbReference type="Google" id="ProtNLM"/>
    </source>
</evidence>
<protein>
    <recommendedName>
        <fullName evidence="5">CRISPR type III-A/MTUBE-associated protein Csm6</fullName>
    </recommendedName>
</protein>
<feature type="domain" description="Csm6 HEPN" evidence="1">
    <location>
        <begin position="257"/>
        <end position="434"/>
    </location>
</feature>
<dbReference type="InterPro" id="IPR053941">
    <property type="entry name" value="Csm6_HEPN"/>
</dbReference>
<keyword evidence="4" id="KW-1185">Reference proteome</keyword>
<feature type="domain" description="Csm6 CARF" evidence="2">
    <location>
        <begin position="72"/>
        <end position="172"/>
    </location>
</feature>
<reference evidence="3" key="1">
    <citation type="submission" date="2020-08" db="EMBL/GenBank/DDBJ databases">
        <authorList>
            <person name="Liu C."/>
            <person name="Sun Q."/>
        </authorList>
    </citation>
    <scope>NUCLEOTIDE SEQUENCE</scope>
    <source>
        <strain evidence="3">BX16</strain>
    </source>
</reference>
<name>A0A923NAS5_9FIRM</name>
<dbReference type="InterPro" id="IPR013489">
    <property type="entry name" value="CRISPR-assoc_prot_Csm6"/>
</dbReference>
<dbReference type="NCBIfam" id="TIGR02672">
    <property type="entry name" value="cas_csm6"/>
    <property type="match status" value="1"/>
</dbReference>
<dbReference type="RefSeq" id="WP_249286186.1">
    <property type="nucleotide sequence ID" value="NZ_JACRWC010000023.1"/>
</dbReference>
<evidence type="ECO:0000313" key="4">
    <source>
        <dbReference type="Proteomes" id="UP000644115"/>
    </source>
</evidence>
<evidence type="ECO:0000259" key="2">
    <source>
        <dbReference type="Pfam" id="PF22208"/>
    </source>
</evidence>
<dbReference type="AlphaFoldDB" id="A0A923NAS5"/>
<dbReference type="Pfam" id="PF09659">
    <property type="entry name" value="Cas_Csm6_HEPN"/>
    <property type="match status" value="1"/>
</dbReference>
<organism evidence="3 4">
    <name type="scientific">Lentihominibacter faecis</name>
    <dbReference type="NCBI Taxonomy" id="2764712"/>
    <lineage>
        <taxon>Bacteria</taxon>
        <taxon>Bacillati</taxon>
        <taxon>Bacillota</taxon>
        <taxon>Clostridia</taxon>
        <taxon>Peptostreptococcales</taxon>
        <taxon>Anaerovoracaceae</taxon>
        <taxon>Lentihominibacter</taxon>
    </lineage>
</organism>
<comment type="caution">
    <text evidence="3">The sequence shown here is derived from an EMBL/GenBank/DDBJ whole genome shotgun (WGS) entry which is preliminary data.</text>
</comment>
<gene>
    <name evidence="3" type="ORF">H8876_01125</name>
</gene>
<proteinExistence type="predicted"/>
<dbReference type="InterPro" id="IPR053955">
    <property type="entry name" value="Csm6_CARF"/>
</dbReference>
<sequence length="442" mass="51187">MDKQKILFSPLGGTDPISNFRDGSMLHICRIYKPDIVILYMSKEMYDYHVKDNRYLYCLDKLSELIDHKFEVKLIERPELTEVQDFDYFYQEFETLLREIHKEYEGEILLNISSGTPAMKNALNIMADLMEIRLHPIQVVTPEGKINSHEEDKDNYDVESYWDLNQDNDPDTFYDRTTLIKSRNQTAMFTINNIRKLIDACDYPAALDLARSIHELIPQKAIQLLEIACARINLDYSSYTKAGGNKYSFMPVQGSDARDIVEYILILQIKAEKEEYADLLRAITPVFFELCKMVVRKRCGIDLEKVTYVSKTTGAFRWKNNLQNIDKKLYDFFIESYGKYRGGYVVSDQLTKMICKFDTDPACKKAFDEFRGIEEAVRNIAAHNLVSITDDWIKSKCGCNINQIVKKLKSLVAISGIKVTSDSWDSYVAMNTLIKEAFLLEV</sequence>
<evidence type="ECO:0000259" key="1">
    <source>
        <dbReference type="Pfam" id="PF09659"/>
    </source>
</evidence>
<evidence type="ECO:0000313" key="3">
    <source>
        <dbReference type="EMBL" id="MBC5998624.1"/>
    </source>
</evidence>